<proteinExistence type="predicted"/>
<keyword evidence="1" id="KW-1133">Transmembrane helix</keyword>
<dbReference type="HOGENOM" id="CLU_2116709_0_0_9"/>
<accession>L1QNZ3</accession>
<gene>
    <name evidence="2" type="ORF">HMPREF0216_00054</name>
</gene>
<dbReference type="STRING" id="545697.HMPREF0216_00054"/>
<evidence type="ECO:0000313" key="2">
    <source>
        <dbReference type="EMBL" id="EKY29646.1"/>
    </source>
</evidence>
<keyword evidence="1" id="KW-0472">Membrane</keyword>
<organism evidence="2 3">
    <name type="scientific">Clostridium celatum DSM 1785</name>
    <dbReference type="NCBI Taxonomy" id="545697"/>
    <lineage>
        <taxon>Bacteria</taxon>
        <taxon>Bacillati</taxon>
        <taxon>Bacillota</taxon>
        <taxon>Clostridia</taxon>
        <taxon>Eubacteriales</taxon>
        <taxon>Clostridiaceae</taxon>
        <taxon>Clostridium</taxon>
    </lineage>
</organism>
<evidence type="ECO:0000256" key="1">
    <source>
        <dbReference type="SAM" id="Phobius"/>
    </source>
</evidence>
<feature type="transmembrane region" description="Helical" evidence="1">
    <location>
        <begin position="89"/>
        <end position="112"/>
    </location>
</feature>
<reference evidence="2 3" key="1">
    <citation type="submission" date="2012-05" db="EMBL/GenBank/DDBJ databases">
        <authorList>
            <person name="Weinstock G."/>
            <person name="Sodergren E."/>
            <person name="Lobos E.A."/>
            <person name="Fulton L."/>
            <person name="Fulton R."/>
            <person name="Courtney L."/>
            <person name="Fronick C."/>
            <person name="O'Laughlin M."/>
            <person name="Godfrey J."/>
            <person name="Wilson R.M."/>
            <person name="Miner T."/>
            <person name="Farmer C."/>
            <person name="Delehaunty K."/>
            <person name="Cordes M."/>
            <person name="Minx P."/>
            <person name="Tomlinson C."/>
            <person name="Chen J."/>
            <person name="Wollam A."/>
            <person name="Pepin K.H."/>
            <person name="Bhonagiri V."/>
            <person name="Zhang X."/>
            <person name="Suruliraj S."/>
            <person name="Warren W."/>
            <person name="Mitreva M."/>
            <person name="Mardis E.R."/>
            <person name="Wilson R.K."/>
        </authorList>
    </citation>
    <scope>NUCLEOTIDE SEQUENCE [LARGE SCALE GENOMIC DNA]</scope>
    <source>
        <strain evidence="2 3">DSM 1785</strain>
    </source>
</reference>
<name>L1QNZ3_9CLOT</name>
<dbReference type="EMBL" id="AMEZ01000003">
    <property type="protein sequence ID" value="EKY29646.1"/>
    <property type="molecule type" value="Genomic_DNA"/>
</dbReference>
<dbReference type="PATRIC" id="fig|545697.3.peg.55"/>
<comment type="caution">
    <text evidence="2">The sequence shown here is derived from an EMBL/GenBank/DDBJ whole genome shotgun (WGS) entry which is preliminary data.</text>
</comment>
<sequence>MILLGLSIILLIGLLVISRNVDEKQVKKITRVSAIIITILEGIQIGFNFYFGYTWINAWFPMWYCGIFIYSLWLSGYGKGKWRRMGDSFLAGASMIAGATYLVFPATALTIYPT</sequence>
<dbReference type="eggNOG" id="ENOG5033URK">
    <property type="taxonomic scope" value="Bacteria"/>
</dbReference>
<keyword evidence="1" id="KW-0812">Transmembrane</keyword>
<dbReference type="Proteomes" id="UP000010420">
    <property type="component" value="Unassembled WGS sequence"/>
</dbReference>
<dbReference type="AlphaFoldDB" id="L1QNZ3"/>
<feature type="transmembrane region" description="Helical" evidence="1">
    <location>
        <begin position="58"/>
        <end position="77"/>
    </location>
</feature>
<keyword evidence="3" id="KW-1185">Reference proteome</keyword>
<protein>
    <submittedName>
        <fullName evidence="2">Uncharacterized protein</fullName>
    </submittedName>
</protein>
<evidence type="ECO:0000313" key="3">
    <source>
        <dbReference type="Proteomes" id="UP000010420"/>
    </source>
</evidence>